<keyword evidence="4" id="KW-0472">Membrane</keyword>
<dbReference type="GO" id="GO:1990281">
    <property type="term" value="C:efflux pump complex"/>
    <property type="evidence" value="ECO:0007669"/>
    <property type="project" value="TreeGrafter"/>
</dbReference>
<name>A0A0S2KCZ5_9GAMM</name>
<keyword evidence="5" id="KW-0998">Cell outer membrane</keyword>
<keyword evidence="2" id="KW-1134">Transmembrane beta strand</keyword>
<evidence type="ECO:0000256" key="3">
    <source>
        <dbReference type="ARBA" id="ARBA00022692"/>
    </source>
</evidence>
<dbReference type="GO" id="GO:0015562">
    <property type="term" value="F:efflux transmembrane transporter activity"/>
    <property type="evidence" value="ECO:0007669"/>
    <property type="project" value="InterPro"/>
</dbReference>
<feature type="chain" id="PRO_5006601493" description="Outer membrane efflux protein" evidence="6">
    <location>
        <begin position="22"/>
        <end position="447"/>
    </location>
</feature>
<evidence type="ECO:0000256" key="5">
    <source>
        <dbReference type="ARBA" id="ARBA00023237"/>
    </source>
</evidence>
<organism evidence="7 8">
    <name type="scientific">Pseudohongiella spirulinae</name>
    <dbReference type="NCBI Taxonomy" id="1249552"/>
    <lineage>
        <taxon>Bacteria</taxon>
        <taxon>Pseudomonadati</taxon>
        <taxon>Pseudomonadota</taxon>
        <taxon>Gammaproteobacteria</taxon>
        <taxon>Pseudomonadales</taxon>
        <taxon>Pseudohongiellaceae</taxon>
        <taxon>Pseudohongiella</taxon>
    </lineage>
</organism>
<evidence type="ECO:0008006" key="9">
    <source>
        <dbReference type="Google" id="ProtNLM"/>
    </source>
</evidence>
<comment type="subcellular location">
    <subcellularLocation>
        <location evidence="1">Cell outer membrane</location>
    </subcellularLocation>
</comment>
<dbReference type="EMBL" id="CP013189">
    <property type="protein sequence ID" value="ALO46177.1"/>
    <property type="molecule type" value="Genomic_DNA"/>
</dbReference>
<keyword evidence="6" id="KW-0732">Signal</keyword>
<keyword evidence="3" id="KW-0812">Transmembrane</keyword>
<evidence type="ECO:0000256" key="2">
    <source>
        <dbReference type="ARBA" id="ARBA00022452"/>
    </source>
</evidence>
<dbReference type="GO" id="GO:0009279">
    <property type="term" value="C:cell outer membrane"/>
    <property type="evidence" value="ECO:0007669"/>
    <property type="project" value="UniProtKB-SubCell"/>
</dbReference>
<dbReference type="SUPFAM" id="SSF56954">
    <property type="entry name" value="Outer membrane efflux proteins (OEP)"/>
    <property type="match status" value="1"/>
</dbReference>
<dbReference type="PANTHER" id="PTHR30026">
    <property type="entry name" value="OUTER MEMBRANE PROTEIN TOLC"/>
    <property type="match status" value="1"/>
</dbReference>
<dbReference type="OrthoDB" id="237412at2"/>
<dbReference type="KEGG" id="pspi:PS2015_1521"/>
<protein>
    <recommendedName>
        <fullName evidence="9">Outer membrane efflux protein</fullName>
    </recommendedName>
</protein>
<dbReference type="InterPro" id="IPR051906">
    <property type="entry name" value="TolC-like"/>
</dbReference>
<dbReference type="Gene3D" id="1.20.1600.10">
    <property type="entry name" value="Outer membrane efflux proteins (OEP)"/>
    <property type="match status" value="1"/>
</dbReference>
<proteinExistence type="predicted"/>
<dbReference type="AlphaFoldDB" id="A0A0S2KCZ5"/>
<dbReference type="Proteomes" id="UP000065641">
    <property type="component" value="Chromosome"/>
</dbReference>
<sequence length="447" mass="50546" precursor="true">MKRTFLIIGLSGLFLNACVSASSMRSEAPQYDRHSQLAVLLESADTAYTEQVFSDPAQAQRFALSLSPRVQQILAELQIQDADLWQQQLLSNPEFELGLMMPEDGGRWQLDAGISIPLVDILTRSKRLEVAESRHELWQLTALRDLTLFLQDVRQSWIELVSERHKYSIIQTITEASSVASELAGLMYEAGNLTELDYLGYQAALAEQRIRLDQTKAHAEAAESRLRALLGLEAEASFQVPDRLPEIHTRTDVKTHDFATVWDTARQTMPELQLLNAQLKLREADLAQLSQEIALMSPGLHLETERESDGERKHGLAISLKPVVFDRGQARFAALNARTLLLQAQASQLENKLSDQLRQAFIQREQSSKSIRQLDQADLPRLEQMLNLAVREYDFMLRGSFDLLKIRGMALDRQLQRVELLASFWNSSAEIARFSGQLTVAQGEQHD</sequence>
<dbReference type="STRING" id="1249552.PS2015_1521"/>
<dbReference type="RefSeq" id="WP_058021642.1">
    <property type="nucleotide sequence ID" value="NZ_CP013189.1"/>
</dbReference>
<dbReference type="GO" id="GO:0015288">
    <property type="term" value="F:porin activity"/>
    <property type="evidence" value="ECO:0007669"/>
    <property type="project" value="TreeGrafter"/>
</dbReference>
<feature type="signal peptide" evidence="6">
    <location>
        <begin position="1"/>
        <end position="21"/>
    </location>
</feature>
<evidence type="ECO:0000313" key="7">
    <source>
        <dbReference type="EMBL" id="ALO46177.1"/>
    </source>
</evidence>
<gene>
    <name evidence="7" type="ORF">PS2015_1521</name>
</gene>
<reference evidence="7 8" key="1">
    <citation type="submission" date="2015-11" db="EMBL/GenBank/DDBJ databases">
        <authorList>
            <person name="Zhang Y."/>
            <person name="Guo Z."/>
        </authorList>
    </citation>
    <scope>NUCLEOTIDE SEQUENCE [LARGE SCALE GENOMIC DNA]</scope>
    <source>
        <strain evidence="7 8">KCTC 32221</strain>
    </source>
</reference>
<dbReference type="PANTHER" id="PTHR30026:SF20">
    <property type="entry name" value="OUTER MEMBRANE PROTEIN TOLC"/>
    <property type="match status" value="1"/>
</dbReference>
<evidence type="ECO:0000313" key="8">
    <source>
        <dbReference type="Proteomes" id="UP000065641"/>
    </source>
</evidence>
<evidence type="ECO:0000256" key="6">
    <source>
        <dbReference type="SAM" id="SignalP"/>
    </source>
</evidence>
<evidence type="ECO:0000256" key="4">
    <source>
        <dbReference type="ARBA" id="ARBA00023136"/>
    </source>
</evidence>
<evidence type="ECO:0000256" key="1">
    <source>
        <dbReference type="ARBA" id="ARBA00004442"/>
    </source>
</evidence>
<keyword evidence="8" id="KW-1185">Reference proteome</keyword>
<accession>A0A0S2KCZ5</accession>